<sequence>MTQAPATVDELGLQGCLYLWALLTAQDRRLPVAPTRRMALVVLAALHECGVIAVADADSDWELKPDVRISPIEGFQWRLTWTVYEPRLLTTALEDYFDTLERDDYLTAVRLRLWTELGSAEAEHFFEQQLVKHKFPAEWAQDMAFAYREKTPTLTIAQWRYCAWAAVRRGASMALQQSPQAEGLREAIYQEIRCRAVSVARGVWGGCSFPPHNPQPDNALGRGFVHHLTKLGLLYWTGWPSVETLIQSELSLARR</sequence>
<dbReference type="Proteomes" id="UP001595705">
    <property type="component" value="Unassembled WGS sequence"/>
</dbReference>
<dbReference type="RefSeq" id="WP_386742689.1">
    <property type="nucleotide sequence ID" value="NZ_JBHRYA010000003.1"/>
</dbReference>
<keyword evidence="2" id="KW-1185">Reference proteome</keyword>
<dbReference type="EMBL" id="JBHRYA010000003">
    <property type="protein sequence ID" value="MFC3715583.1"/>
    <property type="molecule type" value="Genomic_DNA"/>
</dbReference>
<name>A0ABV7XKI9_9GAMM</name>
<proteinExistence type="predicted"/>
<reference evidence="2" key="1">
    <citation type="journal article" date="2019" name="Int. J. Syst. Evol. Microbiol.">
        <title>The Global Catalogue of Microorganisms (GCM) 10K type strain sequencing project: providing services to taxonomists for standard genome sequencing and annotation.</title>
        <authorList>
            <consortium name="The Broad Institute Genomics Platform"/>
            <consortium name="The Broad Institute Genome Sequencing Center for Infectious Disease"/>
            <person name="Wu L."/>
            <person name="Ma J."/>
        </authorList>
    </citation>
    <scope>NUCLEOTIDE SEQUENCE [LARGE SCALE GENOMIC DNA]</scope>
    <source>
        <strain evidence="2">KCTC 42441</strain>
    </source>
</reference>
<gene>
    <name evidence="1" type="ORF">ACFONC_05395</name>
</gene>
<protein>
    <submittedName>
        <fullName evidence="1">Uncharacterized protein</fullName>
    </submittedName>
</protein>
<comment type="caution">
    <text evidence="1">The sequence shown here is derived from an EMBL/GenBank/DDBJ whole genome shotgun (WGS) entry which is preliminary data.</text>
</comment>
<accession>A0ABV7XKI9</accession>
<organism evidence="1 2">
    <name type="scientific">Luteimonas soli</name>
    <dbReference type="NCBI Taxonomy" id="1648966"/>
    <lineage>
        <taxon>Bacteria</taxon>
        <taxon>Pseudomonadati</taxon>
        <taxon>Pseudomonadota</taxon>
        <taxon>Gammaproteobacteria</taxon>
        <taxon>Lysobacterales</taxon>
        <taxon>Lysobacteraceae</taxon>
        <taxon>Luteimonas</taxon>
    </lineage>
</organism>
<evidence type="ECO:0000313" key="1">
    <source>
        <dbReference type="EMBL" id="MFC3715583.1"/>
    </source>
</evidence>
<evidence type="ECO:0000313" key="2">
    <source>
        <dbReference type="Proteomes" id="UP001595705"/>
    </source>
</evidence>